<feature type="compositionally biased region" description="Polar residues" evidence="8">
    <location>
        <begin position="446"/>
        <end position="456"/>
    </location>
</feature>
<protein>
    <submittedName>
        <fullName evidence="9">Cytochrome P450</fullName>
    </submittedName>
</protein>
<evidence type="ECO:0000256" key="8">
    <source>
        <dbReference type="SAM" id="MobiDB-lite"/>
    </source>
</evidence>
<dbReference type="RefSeq" id="WP_285186222.1">
    <property type="nucleotide sequence ID" value="NZ_CP126981.1"/>
</dbReference>
<dbReference type="PRINTS" id="PR00385">
    <property type="entry name" value="P450"/>
</dbReference>
<evidence type="ECO:0000256" key="3">
    <source>
        <dbReference type="ARBA" id="ARBA00022617"/>
    </source>
</evidence>
<dbReference type="InterPro" id="IPR036396">
    <property type="entry name" value="Cyt_P450_sf"/>
</dbReference>
<accession>A0ABY8VZ07</accession>
<dbReference type="PRINTS" id="PR00463">
    <property type="entry name" value="EP450I"/>
</dbReference>
<evidence type="ECO:0000256" key="7">
    <source>
        <dbReference type="ARBA" id="ARBA00023033"/>
    </source>
</evidence>
<dbReference type="PANTHER" id="PTHR24286">
    <property type="entry name" value="CYTOCHROME P450 26"/>
    <property type="match status" value="1"/>
</dbReference>
<dbReference type="PANTHER" id="PTHR24286:SF24">
    <property type="entry name" value="LANOSTEROL 14-ALPHA DEMETHYLASE"/>
    <property type="match status" value="1"/>
</dbReference>
<evidence type="ECO:0000313" key="10">
    <source>
        <dbReference type="Proteomes" id="UP001236585"/>
    </source>
</evidence>
<name>A0ABY8VZ07_9MYCO</name>
<dbReference type="SUPFAM" id="SSF48264">
    <property type="entry name" value="Cytochrome P450"/>
    <property type="match status" value="1"/>
</dbReference>
<evidence type="ECO:0000313" key="9">
    <source>
        <dbReference type="EMBL" id="WIM86739.1"/>
    </source>
</evidence>
<comment type="similarity">
    <text evidence="2">Belongs to the cytochrome P450 family.</text>
</comment>
<dbReference type="EMBL" id="CP126981">
    <property type="protein sequence ID" value="WIM86739.1"/>
    <property type="molecule type" value="Genomic_DNA"/>
</dbReference>
<proteinExistence type="inferred from homology"/>
<dbReference type="InterPro" id="IPR001128">
    <property type="entry name" value="Cyt_P450"/>
</dbReference>
<comment type="cofactor">
    <cofactor evidence="1">
        <name>heme</name>
        <dbReference type="ChEBI" id="CHEBI:30413"/>
    </cofactor>
</comment>
<evidence type="ECO:0000256" key="1">
    <source>
        <dbReference type="ARBA" id="ARBA00001971"/>
    </source>
</evidence>
<dbReference type="InterPro" id="IPR002401">
    <property type="entry name" value="Cyt_P450_E_grp-I"/>
</dbReference>
<sequence>MTAGAGNRSIHTLPRVGVRGLARDRGRFFRPLGLQSPLRSIGEQFLIDIPFGPKMVVTSSPDDAKAVFADRDGALSFGELMKRFSPHEKLFGSDAFIFLEGEAHMEEKRKVAPPLHGKALKSYEQAMTDIVLRRLPEWPVNERVEFCDIGGQLSLDVMMTVIFGVSKPERMRRLEKAMLAHCAATESPSFLGVGMVTMVVRGDWKAVPSVARTAAAVDAIVLEEIAERRRTGARPDDCLTLFLEINQQDEIPRDDAFLARSMRGLMLAGYAATAVTLGWVAELLVHQPETLATLEESIDRGDDAYLDAVIAESMRVRPALPITGRRALRDFDLNGLHIPRGAYVILAIMAMHEREDLHPDPLTFRPERFLNTRPGTNTWLPFGGGVYRCVGADFVLFEARVLLRTFLQNRRLRAVDNGPGGRPSRKHPLPVPTDGAPVVLSPRQRAGTSARENIAT</sequence>
<evidence type="ECO:0000256" key="5">
    <source>
        <dbReference type="ARBA" id="ARBA00023002"/>
    </source>
</evidence>
<organism evidence="9 10">
    <name type="scientific">Candidatus Mycobacterium wuenschmannii</name>
    <dbReference type="NCBI Taxonomy" id="3027808"/>
    <lineage>
        <taxon>Bacteria</taxon>
        <taxon>Bacillati</taxon>
        <taxon>Actinomycetota</taxon>
        <taxon>Actinomycetes</taxon>
        <taxon>Mycobacteriales</taxon>
        <taxon>Mycobacteriaceae</taxon>
        <taxon>Mycobacterium</taxon>
    </lineage>
</organism>
<evidence type="ECO:0000256" key="4">
    <source>
        <dbReference type="ARBA" id="ARBA00022723"/>
    </source>
</evidence>
<keyword evidence="5" id="KW-0560">Oxidoreductase</keyword>
<evidence type="ECO:0000256" key="6">
    <source>
        <dbReference type="ARBA" id="ARBA00023004"/>
    </source>
</evidence>
<evidence type="ECO:0000256" key="2">
    <source>
        <dbReference type="ARBA" id="ARBA00010617"/>
    </source>
</evidence>
<keyword evidence="4" id="KW-0479">Metal-binding</keyword>
<dbReference type="Proteomes" id="UP001236585">
    <property type="component" value="Chromosome"/>
</dbReference>
<keyword evidence="10" id="KW-1185">Reference proteome</keyword>
<feature type="region of interest" description="Disordered" evidence="8">
    <location>
        <begin position="414"/>
        <end position="456"/>
    </location>
</feature>
<gene>
    <name evidence="9" type="ORF">PT015_17880</name>
</gene>
<reference evidence="9 10" key="1">
    <citation type="journal article" date="2023" name="Microbiol. Resour. Announc.">
        <title>Complete Genome Sequence of Mycobacterium wuenschmanii, a novel Nontuberculous Mycobacterium Isolated from a captive population of Amazon Milk Frogs.</title>
        <authorList>
            <person name="Hicks J."/>
            <person name="Zeineldin M."/>
            <person name="Ward H."/>
            <person name="Wuenschmann A."/>
            <person name="Camp P."/>
            <person name="Farrell D."/>
            <person name="Lehman K."/>
            <person name="Thacker T."/>
            <person name="Cuthbert E."/>
        </authorList>
    </citation>
    <scope>NUCLEOTIDE SEQUENCE [LARGE SCALE GENOMIC DNA]</scope>
    <source>
        <strain evidence="9 10">Wuenschmanii</strain>
    </source>
</reference>
<dbReference type="Gene3D" id="1.10.630.10">
    <property type="entry name" value="Cytochrome P450"/>
    <property type="match status" value="1"/>
</dbReference>
<keyword evidence="7" id="KW-0503">Monooxygenase</keyword>
<dbReference type="Pfam" id="PF00067">
    <property type="entry name" value="p450"/>
    <property type="match status" value="1"/>
</dbReference>
<keyword evidence="6" id="KW-0408">Iron</keyword>
<keyword evidence="3" id="KW-0349">Heme</keyword>